<evidence type="ECO:0000313" key="4">
    <source>
        <dbReference type="EMBL" id="MDT0437360.1"/>
    </source>
</evidence>
<reference evidence="5" key="1">
    <citation type="submission" date="2023-07" db="EMBL/GenBank/DDBJ databases">
        <title>30 novel species of actinomycetes from the DSMZ collection.</title>
        <authorList>
            <person name="Nouioui I."/>
        </authorList>
    </citation>
    <scope>NUCLEOTIDE SEQUENCE [LARGE SCALE GENOMIC DNA]</scope>
    <source>
        <strain evidence="5">DSM 41981</strain>
    </source>
</reference>
<sequence length="172" mass="17807">MTTTDLTGATDGTDGVRPPDLSGLPGLEALRLIQAGGPGEPGAPFIGRLLGMRFDEVEHGRMVISLSTRPEFANPLGTVHGGIAATLLDSVMGCAVHTTLPAGVGYTTLELKVNYIRAADTRGQTLTAEGSVIHVGRSTATAEGRVHDENGRLIAHATTTCLILRPDGDAGR</sequence>
<protein>
    <submittedName>
        <fullName evidence="4">PaaI family thioesterase</fullName>
        <ecNumber evidence="4">3.1.2.-</ecNumber>
    </submittedName>
</protein>
<feature type="region of interest" description="Disordered" evidence="2">
    <location>
        <begin position="1"/>
        <end position="21"/>
    </location>
</feature>
<evidence type="ECO:0000256" key="2">
    <source>
        <dbReference type="SAM" id="MobiDB-lite"/>
    </source>
</evidence>
<dbReference type="InterPro" id="IPR029069">
    <property type="entry name" value="HotDog_dom_sf"/>
</dbReference>
<keyword evidence="1 4" id="KW-0378">Hydrolase</keyword>
<dbReference type="GO" id="GO:0016289">
    <property type="term" value="F:acyl-CoA hydrolase activity"/>
    <property type="evidence" value="ECO:0007669"/>
    <property type="project" value="UniProtKB-ARBA"/>
</dbReference>
<name>A0ABD5EU44_9ACTN</name>
<dbReference type="Gene3D" id="3.10.129.10">
    <property type="entry name" value="Hotdog Thioesterase"/>
    <property type="match status" value="1"/>
</dbReference>
<dbReference type="EMBL" id="JAVRES010000011">
    <property type="protein sequence ID" value="MDT0437360.1"/>
    <property type="molecule type" value="Genomic_DNA"/>
</dbReference>
<dbReference type="PANTHER" id="PTHR43240">
    <property type="entry name" value="1,4-DIHYDROXY-2-NAPHTHOYL-COA THIOESTERASE 1"/>
    <property type="match status" value="1"/>
</dbReference>
<dbReference type="PANTHER" id="PTHR43240:SF1">
    <property type="entry name" value="BLR5584 PROTEIN"/>
    <property type="match status" value="1"/>
</dbReference>
<keyword evidence="5" id="KW-1185">Reference proteome</keyword>
<dbReference type="InterPro" id="IPR003736">
    <property type="entry name" value="PAAI_dom"/>
</dbReference>
<accession>A0ABD5EU44</accession>
<dbReference type="InterPro" id="IPR006683">
    <property type="entry name" value="Thioestr_dom"/>
</dbReference>
<feature type="domain" description="Thioesterase" evidence="3">
    <location>
        <begin position="77"/>
        <end position="154"/>
    </location>
</feature>
<comment type="caution">
    <text evidence="4">The sequence shown here is derived from an EMBL/GenBank/DDBJ whole genome shotgun (WGS) entry which is preliminary data.</text>
</comment>
<dbReference type="EC" id="3.1.2.-" evidence="4"/>
<evidence type="ECO:0000256" key="1">
    <source>
        <dbReference type="ARBA" id="ARBA00022801"/>
    </source>
</evidence>
<dbReference type="SUPFAM" id="SSF54637">
    <property type="entry name" value="Thioesterase/thiol ester dehydrase-isomerase"/>
    <property type="match status" value="1"/>
</dbReference>
<dbReference type="CDD" id="cd03443">
    <property type="entry name" value="PaaI_thioesterase"/>
    <property type="match status" value="1"/>
</dbReference>
<evidence type="ECO:0000259" key="3">
    <source>
        <dbReference type="Pfam" id="PF03061"/>
    </source>
</evidence>
<dbReference type="NCBIfam" id="TIGR00369">
    <property type="entry name" value="unchar_dom_1"/>
    <property type="match status" value="1"/>
</dbReference>
<dbReference type="Pfam" id="PF03061">
    <property type="entry name" value="4HBT"/>
    <property type="match status" value="1"/>
</dbReference>
<proteinExistence type="predicted"/>
<dbReference type="Proteomes" id="UP001183535">
    <property type="component" value="Unassembled WGS sequence"/>
</dbReference>
<dbReference type="AlphaFoldDB" id="A0ABD5EU44"/>
<evidence type="ECO:0000313" key="5">
    <source>
        <dbReference type="Proteomes" id="UP001183535"/>
    </source>
</evidence>
<organism evidence="4 5">
    <name type="scientific">Streptomyces doudnae</name>
    <dbReference type="NCBI Taxonomy" id="3075536"/>
    <lineage>
        <taxon>Bacteria</taxon>
        <taxon>Bacillati</taxon>
        <taxon>Actinomycetota</taxon>
        <taxon>Actinomycetes</taxon>
        <taxon>Kitasatosporales</taxon>
        <taxon>Streptomycetaceae</taxon>
        <taxon>Streptomyces</taxon>
    </lineage>
</organism>
<feature type="compositionally biased region" description="Low complexity" evidence="2">
    <location>
        <begin position="1"/>
        <end position="15"/>
    </location>
</feature>
<dbReference type="RefSeq" id="WP_093827737.1">
    <property type="nucleotide sequence ID" value="NZ_JAVRES010000011.1"/>
</dbReference>
<gene>
    <name evidence="4" type="ORF">RM877_22005</name>
</gene>